<gene>
    <name evidence="2" type="ORF">Q604_UNBC06946G0001</name>
</gene>
<dbReference type="AlphaFoldDB" id="W1Y916"/>
<organism evidence="2">
    <name type="scientific">human gut metagenome</name>
    <dbReference type="NCBI Taxonomy" id="408170"/>
    <lineage>
        <taxon>unclassified sequences</taxon>
        <taxon>metagenomes</taxon>
        <taxon>organismal metagenomes</taxon>
    </lineage>
</organism>
<evidence type="ECO:0000313" key="2">
    <source>
        <dbReference type="EMBL" id="ETJ39078.1"/>
    </source>
</evidence>
<feature type="domain" description="HTH lysR-type" evidence="1">
    <location>
        <begin position="1"/>
        <end position="21"/>
    </location>
</feature>
<feature type="non-terminal residue" evidence="2">
    <location>
        <position position="21"/>
    </location>
</feature>
<proteinExistence type="predicted"/>
<dbReference type="PROSITE" id="PS50931">
    <property type="entry name" value="HTH_LYSR"/>
    <property type="match status" value="1"/>
</dbReference>
<accession>W1Y916</accession>
<evidence type="ECO:0000259" key="1">
    <source>
        <dbReference type="PROSITE" id="PS50931"/>
    </source>
</evidence>
<reference evidence="2" key="1">
    <citation type="submission" date="2013-12" db="EMBL/GenBank/DDBJ databases">
        <title>A Varibaculum cambriense genome reconstructed from a premature infant gut community with otherwise low bacterial novelty that shifts toward anaerobic metabolism during the third week of life.</title>
        <authorList>
            <person name="Brown C.T."/>
            <person name="Sharon I."/>
            <person name="Thomas B.C."/>
            <person name="Castelle C.J."/>
            <person name="Morowitz M.J."/>
            <person name="Banfield J.F."/>
        </authorList>
    </citation>
    <scope>NUCLEOTIDE SEQUENCE</scope>
</reference>
<sequence length="21" mass="2577">MDFHHLKYFVEVADQKSMLTH</sequence>
<protein>
    <recommendedName>
        <fullName evidence="1">HTH lysR-type domain-containing protein</fullName>
    </recommendedName>
</protein>
<name>W1Y916_9ZZZZ</name>
<dbReference type="EMBL" id="AZMM01006946">
    <property type="protein sequence ID" value="ETJ39078.1"/>
    <property type="molecule type" value="Genomic_DNA"/>
</dbReference>
<dbReference type="InterPro" id="IPR000847">
    <property type="entry name" value="LysR_HTH_N"/>
</dbReference>
<comment type="caution">
    <text evidence="2">The sequence shown here is derived from an EMBL/GenBank/DDBJ whole genome shotgun (WGS) entry which is preliminary data.</text>
</comment>
<dbReference type="GO" id="GO:0003700">
    <property type="term" value="F:DNA-binding transcription factor activity"/>
    <property type="evidence" value="ECO:0007669"/>
    <property type="project" value="InterPro"/>
</dbReference>